<name>A0A381U3T7_9ZZZZ</name>
<dbReference type="AlphaFoldDB" id="A0A381U3T7"/>
<accession>A0A381U3T7</accession>
<protein>
    <submittedName>
        <fullName evidence="1">Uncharacterized protein</fullName>
    </submittedName>
</protein>
<reference evidence="1" key="1">
    <citation type="submission" date="2018-05" db="EMBL/GenBank/DDBJ databases">
        <authorList>
            <person name="Lanie J.A."/>
            <person name="Ng W.-L."/>
            <person name="Kazmierczak K.M."/>
            <person name="Andrzejewski T.M."/>
            <person name="Davidsen T.M."/>
            <person name="Wayne K.J."/>
            <person name="Tettelin H."/>
            <person name="Glass J.I."/>
            <person name="Rusch D."/>
            <person name="Podicherti R."/>
            <person name="Tsui H.-C.T."/>
            <person name="Winkler M.E."/>
        </authorList>
    </citation>
    <scope>NUCLEOTIDE SEQUENCE</scope>
</reference>
<proteinExistence type="predicted"/>
<evidence type="ECO:0000313" key="1">
    <source>
        <dbReference type="EMBL" id="SVA22910.1"/>
    </source>
</evidence>
<sequence>MHEVLKSPNWLWMDSITVARQGFDAVMKGKCLIINGGLNNFFAILSKLIPQNLTRSIAKYLTK</sequence>
<organism evidence="1">
    <name type="scientific">marine metagenome</name>
    <dbReference type="NCBI Taxonomy" id="408172"/>
    <lineage>
        <taxon>unclassified sequences</taxon>
        <taxon>metagenomes</taxon>
        <taxon>ecological metagenomes</taxon>
    </lineage>
</organism>
<feature type="non-terminal residue" evidence="1">
    <location>
        <position position="63"/>
    </location>
</feature>
<dbReference type="EMBL" id="UINC01005685">
    <property type="protein sequence ID" value="SVA22910.1"/>
    <property type="molecule type" value="Genomic_DNA"/>
</dbReference>
<gene>
    <name evidence="1" type="ORF">METZ01_LOCUS75764</name>
</gene>